<dbReference type="InterPro" id="IPR036582">
    <property type="entry name" value="Mao_N_sf"/>
</dbReference>
<evidence type="ECO:0000259" key="2">
    <source>
        <dbReference type="Pfam" id="PF07833"/>
    </source>
</evidence>
<evidence type="ECO:0000256" key="1">
    <source>
        <dbReference type="ARBA" id="ARBA00022729"/>
    </source>
</evidence>
<name>A9U7K0_PHYPA</name>
<dbReference type="AlphaFoldDB" id="A9U7K0"/>
<dbReference type="SUPFAM" id="SSF55383">
    <property type="entry name" value="Copper amine oxidase, domain N"/>
    <property type="match status" value="1"/>
</dbReference>
<dbReference type="Pfam" id="PF13205">
    <property type="entry name" value="Big_5"/>
    <property type="match status" value="1"/>
</dbReference>
<protein>
    <submittedName>
        <fullName evidence="4">Predicted protein</fullName>
    </submittedName>
</protein>
<sequence length="279" mass="30433">GVCRSSYVGDSLVILLSGHQTPDVIGVYPYDGQTNVDTVFLGNERPNPLEKFGISQSGYVISFQTPYIIDYSDGSTNFKVTNSKGADVPYFISRESNGTILLYPKKELAKGEKYTVEANYTPLTGTEAGKKMNKTWSFTTAGVGSTNPTPNLPTTDKPTKYTKDNIGIKLNGSFISVVPKPVIKNGTTFIPLRGVFEKMDAKVTWNQQKKQVTVVKGDKKILLTIGSRAAYVNGEAVKLNSAPYVTPAGSTYVPLRFISETIGAQVVWDQTNYLVSITE</sequence>
<dbReference type="InterPro" id="IPR032812">
    <property type="entry name" value="SbsA_Ig"/>
</dbReference>
<dbReference type="InterPro" id="IPR012854">
    <property type="entry name" value="Cu_amine_oxidase-like_N"/>
</dbReference>
<evidence type="ECO:0000313" key="4">
    <source>
        <dbReference type="EMBL" id="EDQ48353.1"/>
    </source>
</evidence>
<dbReference type="EMBL" id="DS546533">
    <property type="protein sequence ID" value="EDQ48353.1"/>
    <property type="molecule type" value="Genomic_DNA"/>
</dbReference>
<gene>
    <name evidence="4" type="ORF">PHYPADRAFT_103926</name>
</gene>
<dbReference type="HOGENOM" id="CLU_1154237_0_0_1"/>
<feature type="non-terminal residue" evidence="4">
    <location>
        <position position="1"/>
    </location>
</feature>
<feature type="domain" description="SbsA Ig-like" evidence="3">
    <location>
        <begin position="21"/>
        <end position="140"/>
    </location>
</feature>
<keyword evidence="1" id="KW-0732">Signal</keyword>
<proteinExistence type="predicted"/>
<evidence type="ECO:0000259" key="3">
    <source>
        <dbReference type="Pfam" id="PF13205"/>
    </source>
</evidence>
<dbReference type="Gene3D" id="3.30.457.10">
    <property type="entry name" value="Copper amine oxidase-like, N-terminal domain"/>
    <property type="match status" value="1"/>
</dbReference>
<feature type="domain" description="Copper amine oxidase-like N-terminal" evidence="2">
    <location>
        <begin position="170"/>
        <end position="277"/>
    </location>
</feature>
<organism>
    <name type="scientific">Physcomitrium patens</name>
    <name type="common">Spreading-leaved earth moss</name>
    <name type="synonym">Physcomitrella patens</name>
    <dbReference type="NCBI Taxonomy" id="3218"/>
    <lineage>
        <taxon>Eukaryota</taxon>
        <taxon>Viridiplantae</taxon>
        <taxon>Streptophyta</taxon>
        <taxon>Embryophyta</taxon>
        <taxon>Bryophyta</taxon>
        <taxon>Bryophytina</taxon>
        <taxon>Bryopsida</taxon>
        <taxon>Funariidae</taxon>
        <taxon>Funariales</taxon>
        <taxon>Funariaceae</taxon>
        <taxon>Physcomitrium</taxon>
    </lineage>
</organism>
<reference evidence="4" key="1">
    <citation type="journal article" date="2008" name="Science">
        <title>The Physcomitrella genome reveals evolutionary insights into the conquest of land by plants.</title>
        <authorList>
            <person name="Rensing S."/>
            <person name="Lang D."/>
            <person name="Zimmer A."/>
            <person name="Terry A."/>
            <person name="Salamov A."/>
            <person name="Shapiro H."/>
            <person name="Nishiyama T."/>
            <person name="Perroud P.-F."/>
            <person name="Lindquist E."/>
            <person name="Kamisugi Y."/>
            <person name="Tanahashi T."/>
            <person name="Sakakibara K."/>
            <person name="Fujita T."/>
            <person name="Oishi K."/>
            <person name="Shin-I T."/>
            <person name="Kuroki Y."/>
            <person name="Toyoda A."/>
            <person name="Suzuki Y."/>
            <person name="Hashimoto A."/>
            <person name="Yamaguchi K."/>
            <person name="Sugano A."/>
            <person name="Kohara Y."/>
            <person name="Fujiyama A."/>
            <person name="Anterola A."/>
            <person name="Aoki S."/>
            <person name="Ashton N."/>
            <person name="Barbazuk W.B."/>
            <person name="Barker E."/>
            <person name="Bennetzen J."/>
            <person name="Bezanilla M."/>
            <person name="Blankenship R."/>
            <person name="Cho S.H."/>
            <person name="Dutcher S."/>
            <person name="Estelle M."/>
            <person name="Fawcett J.A."/>
            <person name="Gundlach H."/>
            <person name="Hanada K."/>
            <person name="Heyl A."/>
            <person name="Hicks K.A."/>
            <person name="Hugh J."/>
            <person name="Lohr M."/>
            <person name="Mayer K."/>
            <person name="Melkozernov A."/>
            <person name="Murata T."/>
            <person name="Nelson D."/>
            <person name="Pils B."/>
            <person name="Prigge M."/>
            <person name="Reiss B."/>
            <person name="Renner T."/>
            <person name="Rombauts S."/>
            <person name="Rushton P."/>
            <person name="Sanderfoot A."/>
            <person name="Schween G."/>
            <person name="Shiu S.-H."/>
            <person name="Stueber K."/>
            <person name="Theodoulou F.L."/>
            <person name="Tu H."/>
            <person name="Van de Peer Y."/>
            <person name="Verrier P.J."/>
            <person name="Waters E."/>
            <person name="Wood A."/>
            <person name="Yang L."/>
            <person name="Cove D."/>
            <person name="Cuming A."/>
            <person name="Hasebe M."/>
            <person name="Lucas S."/>
            <person name="Mishler D.B."/>
            <person name="Reski R."/>
            <person name="Grigoriev I."/>
            <person name="Quatrano R.S."/>
            <person name="Boore J.L."/>
        </authorList>
    </citation>
    <scope>NUCLEOTIDE SEQUENCE [LARGE SCALE GENOMIC DNA]</scope>
</reference>
<accession>A9U7K0</accession>
<dbReference type="Pfam" id="PF07833">
    <property type="entry name" value="Cu_amine_oxidN1"/>
    <property type="match status" value="1"/>
</dbReference>